<proteinExistence type="predicted"/>
<dbReference type="EMBL" id="VNIM01000056">
    <property type="protein sequence ID" value="TVV72811.1"/>
    <property type="molecule type" value="Genomic_DNA"/>
</dbReference>
<feature type="transmembrane region" description="Helical" evidence="6">
    <location>
        <begin position="41"/>
        <end position="60"/>
    </location>
</feature>
<evidence type="ECO:0000256" key="4">
    <source>
        <dbReference type="ARBA" id="ARBA00023136"/>
    </source>
</evidence>
<evidence type="ECO:0000256" key="6">
    <source>
        <dbReference type="SAM" id="Phobius"/>
    </source>
</evidence>
<evidence type="ECO:0000256" key="2">
    <source>
        <dbReference type="ARBA" id="ARBA00022692"/>
    </source>
</evidence>
<dbReference type="AlphaFoldDB" id="A0A558R091"/>
<evidence type="ECO:0000313" key="9">
    <source>
        <dbReference type="Proteomes" id="UP000318681"/>
    </source>
</evidence>
<accession>A0A558R091</accession>
<evidence type="ECO:0000256" key="5">
    <source>
        <dbReference type="SAM" id="MobiDB-lite"/>
    </source>
</evidence>
<feature type="region of interest" description="Disordered" evidence="5">
    <location>
        <begin position="89"/>
        <end position="115"/>
    </location>
</feature>
<dbReference type="InterPro" id="IPR010445">
    <property type="entry name" value="LapA_dom"/>
</dbReference>
<dbReference type="Proteomes" id="UP000318681">
    <property type="component" value="Unassembled WGS sequence"/>
</dbReference>
<reference evidence="8 9" key="1">
    <citation type="submission" date="2019-07" db="EMBL/GenBank/DDBJ databases">
        <title>Sphingomonas solaris sp. nov., isolated from a solar panel from Boston, Massachusetts.</title>
        <authorList>
            <person name="Tanner K."/>
            <person name="Pascual J."/>
            <person name="Mancuso C."/>
            <person name="Pereto J."/>
            <person name="Khalil A."/>
            <person name="Vilanova C."/>
        </authorList>
    </citation>
    <scope>NUCLEOTIDE SEQUENCE [LARGE SCALE GENOMIC DNA]</scope>
    <source>
        <strain evidence="8 9">R4DWN</strain>
    </source>
</reference>
<dbReference type="Pfam" id="PF06305">
    <property type="entry name" value="LapA_dom"/>
    <property type="match status" value="1"/>
</dbReference>
<sequence>MQFLRTLFSVMVAVVAVIFSIRNWTTVTIHLWGGIDADVKLPVMLAIAFLIGLVPTFILHRATRWRLRRRLETAERAVALHTAAIIANAAPEDPTPPAPQAPAAYAPLPSPPASL</sequence>
<keyword evidence="3 6" id="KW-1133">Transmembrane helix</keyword>
<keyword evidence="9" id="KW-1185">Reference proteome</keyword>
<dbReference type="GO" id="GO:0005886">
    <property type="term" value="C:plasma membrane"/>
    <property type="evidence" value="ECO:0007669"/>
    <property type="project" value="InterPro"/>
</dbReference>
<name>A0A558R091_9SPHN</name>
<feature type="transmembrane region" description="Helical" evidence="6">
    <location>
        <begin position="7"/>
        <end position="35"/>
    </location>
</feature>
<protein>
    <submittedName>
        <fullName evidence="8">DUF1049 domain-containing protein</fullName>
    </submittedName>
</protein>
<evidence type="ECO:0000256" key="3">
    <source>
        <dbReference type="ARBA" id="ARBA00022989"/>
    </source>
</evidence>
<keyword evidence="4 6" id="KW-0472">Membrane</keyword>
<keyword evidence="1" id="KW-1003">Cell membrane</keyword>
<dbReference type="RefSeq" id="WP_145152841.1">
    <property type="nucleotide sequence ID" value="NZ_VNIM01000056.1"/>
</dbReference>
<feature type="domain" description="Lipopolysaccharide assembly protein A" evidence="7">
    <location>
        <begin position="23"/>
        <end position="79"/>
    </location>
</feature>
<evidence type="ECO:0000259" key="7">
    <source>
        <dbReference type="Pfam" id="PF06305"/>
    </source>
</evidence>
<dbReference type="OrthoDB" id="7595841at2"/>
<keyword evidence="2 6" id="KW-0812">Transmembrane</keyword>
<comment type="caution">
    <text evidence="8">The sequence shown here is derived from an EMBL/GenBank/DDBJ whole genome shotgun (WGS) entry which is preliminary data.</text>
</comment>
<gene>
    <name evidence="8" type="ORF">FOY91_13470</name>
</gene>
<evidence type="ECO:0000256" key="1">
    <source>
        <dbReference type="ARBA" id="ARBA00022475"/>
    </source>
</evidence>
<organism evidence="8 9">
    <name type="scientific">Alterirhizorhabdus solaris</name>
    <dbReference type="NCBI Taxonomy" id="2529389"/>
    <lineage>
        <taxon>Bacteria</taxon>
        <taxon>Pseudomonadati</taxon>
        <taxon>Pseudomonadota</taxon>
        <taxon>Alphaproteobacteria</taxon>
        <taxon>Sphingomonadales</taxon>
        <taxon>Rhizorhabdaceae</taxon>
        <taxon>Alterirhizorhabdus</taxon>
    </lineage>
</organism>
<evidence type="ECO:0000313" key="8">
    <source>
        <dbReference type="EMBL" id="TVV72811.1"/>
    </source>
</evidence>